<keyword evidence="1" id="KW-0472">Membrane</keyword>
<name>A0ABS2SQ22_9BACI</name>
<gene>
    <name evidence="2" type="ORF">JOC54_000141</name>
</gene>
<keyword evidence="2" id="KW-0969">Cilium</keyword>
<accession>A0ABS2SQ22</accession>
<sequence length="89" mass="9886">MKTRNQKIIVLNAIPSLILALFVSTFFAAGGIAENYTDSYFVAPFFFIILLVWLIGLILGLVTRNVLLSVPLMYLSIVIGFVISSLIYN</sequence>
<feature type="transmembrane region" description="Helical" evidence="1">
    <location>
        <begin position="9"/>
        <end position="33"/>
    </location>
</feature>
<keyword evidence="1" id="KW-0812">Transmembrane</keyword>
<proteinExistence type="predicted"/>
<keyword evidence="2" id="KW-0966">Cell projection</keyword>
<evidence type="ECO:0000313" key="3">
    <source>
        <dbReference type="Proteomes" id="UP001179280"/>
    </source>
</evidence>
<reference evidence="2" key="1">
    <citation type="submission" date="2021-01" db="EMBL/GenBank/DDBJ databases">
        <title>Genomic Encyclopedia of Type Strains, Phase IV (KMG-IV): sequencing the most valuable type-strain genomes for metagenomic binning, comparative biology and taxonomic classification.</title>
        <authorList>
            <person name="Goeker M."/>
        </authorList>
    </citation>
    <scope>NUCLEOTIDE SEQUENCE</scope>
    <source>
        <strain evidence="2">DSM 21943</strain>
    </source>
</reference>
<keyword evidence="1" id="KW-1133">Transmembrane helix</keyword>
<keyword evidence="3" id="KW-1185">Reference proteome</keyword>
<comment type="caution">
    <text evidence="2">The sequence shown here is derived from an EMBL/GenBank/DDBJ whole genome shotgun (WGS) entry which is preliminary data.</text>
</comment>
<feature type="transmembrane region" description="Helical" evidence="1">
    <location>
        <begin position="39"/>
        <end position="59"/>
    </location>
</feature>
<keyword evidence="2" id="KW-0282">Flagellum</keyword>
<evidence type="ECO:0000256" key="1">
    <source>
        <dbReference type="SAM" id="Phobius"/>
    </source>
</evidence>
<dbReference type="RefSeq" id="WP_204463638.1">
    <property type="nucleotide sequence ID" value="NZ_JAFBCV010000001.1"/>
</dbReference>
<protein>
    <submittedName>
        <fullName evidence="2">Flagellar biosynthesis protein FliQ</fullName>
    </submittedName>
</protein>
<dbReference type="Proteomes" id="UP001179280">
    <property type="component" value="Unassembled WGS sequence"/>
</dbReference>
<dbReference type="EMBL" id="JAFBCV010000001">
    <property type="protein sequence ID" value="MBM7836910.1"/>
    <property type="molecule type" value="Genomic_DNA"/>
</dbReference>
<feature type="transmembrane region" description="Helical" evidence="1">
    <location>
        <begin position="66"/>
        <end position="88"/>
    </location>
</feature>
<organism evidence="2 3">
    <name type="scientific">Shouchella xiaoxiensis</name>
    <dbReference type="NCBI Taxonomy" id="766895"/>
    <lineage>
        <taxon>Bacteria</taxon>
        <taxon>Bacillati</taxon>
        <taxon>Bacillota</taxon>
        <taxon>Bacilli</taxon>
        <taxon>Bacillales</taxon>
        <taxon>Bacillaceae</taxon>
        <taxon>Shouchella</taxon>
    </lineage>
</organism>
<evidence type="ECO:0000313" key="2">
    <source>
        <dbReference type="EMBL" id="MBM7836910.1"/>
    </source>
</evidence>